<dbReference type="Pfam" id="PF02597">
    <property type="entry name" value="ThiS"/>
    <property type="match status" value="1"/>
</dbReference>
<dbReference type="InterPro" id="IPR012675">
    <property type="entry name" value="Beta-grasp_dom_sf"/>
</dbReference>
<name>A0A2G8ITG4_BACPU</name>
<proteinExistence type="predicted"/>
<dbReference type="RefSeq" id="WP_099727572.1">
    <property type="nucleotide sequence ID" value="NZ_CP101833.1"/>
</dbReference>
<gene>
    <name evidence="1" type="primary">thiS</name>
    <name evidence="1" type="ORF">CTV99_10835</name>
</gene>
<dbReference type="Gene3D" id="3.10.20.30">
    <property type="match status" value="1"/>
</dbReference>
<dbReference type="InterPro" id="IPR003749">
    <property type="entry name" value="ThiS/MoaD-like"/>
</dbReference>
<dbReference type="PANTHER" id="PTHR34472:SF1">
    <property type="entry name" value="SULFUR CARRIER PROTEIN THIS"/>
    <property type="match status" value="1"/>
</dbReference>
<dbReference type="CDD" id="cd00565">
    <property type="entry name" value="Ubl_ThiS"/>
    <property type="match status" value="1"/>
</dbReference>
<dbReference type="SUPFAM" id="SSF54285">
    <property type="entry name" value="MoaD/ThiS"/>
    <property type="match status" value="1"/>
</dbReference>
<organism evidence="1 2">
    <name type="scientific">Bacillus pumilus</name>
    <name type="common">Bacillus mesentericus</name>
    <dbReference type="NCBI Taxonomy" id="1408"/>
    <lineage>
        <taxon>Bacteria</taxon>
        <taxon>Bacillati</taxon>
        <taxon>Bacillota</taxon>
        <taxon>Bacilli</taxon>
        <taxon>Bacillales</taxon>
        <taxon>Bacillaceae</taxon>
        <taxon>Bacillus</taxon>
    </lineage>
</organism>
<dbReference type="AlphaFoldDB" id="A0A2G8ITG4"/>
<dbReference type="InterPro" id="IPR016155">
    <property type="entry name" value="Mopterin_synth/thiamin_S_b"/>
</dbReference>
<evidence type="ECO:0000313" key="1">
    <source>
        <dbReference type="EMBL" id="PIK26763.1"/>
    </source>
</evidence>
<dbReference type="Proteomes" id="UP000230768">
    <property type="component" value="Unassembled WGS sequence"/>
</dbReference>
<dbReference type="EMBL" id="PEKP01000013">
    <property type="protein sequence ID" value="PIK26763.1"/>
    <property type="molecule type" value="Genomic_DNA"/>
</dbReference>
<evidence type="ECO:0000313" key="2">
    <source>
        <dbReference type="Proteomes" id="UP000230768"/>
    </source>
</evidence>
<reference evidence="1 2" key="1">
    <citation type="submission" date="2017-11" db="EMBL/GenBank/DDBJ databases">
        <title>Draft genome sequence of Bacillus pumilus 51_5il from lake Gorkoye (Russia: Novosibirsk region).</title>
        <authorList>
            <person name="Shipova A.A."/>
            <person name="Rozanov A.S."/>
            <person name="Bryanskaya A.V."/>
            <person name="Peltek S.E."/>
        </authorList>
    </citation>
    <scope>NUCLEOTIDE SEQUENCE [LARGE SCALE GENOMIC DNA]</scope>
    <source>
        <strain evidence="1 2">51_5il</strain>
    </source>
</reference>
<dbReference type="NCBIfam" id="TIGR01683">
    <property type="entry name" value="thiS"/>
    <property type="match status" value="1"/>
</dbReference>
<protein>
    <submittedName>
        <fullName evidence="1">Thiamine biosynthesis protein ThiS</fullName>
    </submittedName>
</protein>
<dbReference type="InterPro" id="IPR010035">
    <property type="entry name" value="Thi_S"/>
</dbReference>
<comment type="caution">
    <text evidence="1">The sequence shown here is derived from an EMBL/GenBank/DDBJ whole genome shotgun (WGS) entry which is preliminary data.</text>
</comment>
<accession>A0A2G8ITG4</accession>
<sequence>MKIQLNGRVVDFDKENGTIYDLLSAYQLENRVVIVEKNQEVIDKKTFQQVEIQPNDTIEIVHFVGGG</sequence>
<dbReference type="PANTHER" id="PTHR34472">
    <property type="entry name" value="SULFUR CARRIER PROTEIN THIS"/>
    <property type="match status" value="1"/>
</dbReference>